<dbReference type="InterPro" id="IPR003593">
    <property type="entry name" value="AAA+_ATPase"/>
</dbReference>
<keyword evidence="3" id="KW-0547">Nucleotide-binding</keyword>
<dbReference type="SMART" id="SM00382">
    <property type="entry name" value="AAA"/>
    <property type="match status" value="1"/>
</dbReference>
<keyword evidence="2" id="KW-0235">DNA replication</keyword>
<evidence type="ECO:0000256" key="1">
    <source>
        <dbReference type="ARBA" id="ARBA00005378"/>
    </source>
</evidence>
<dbReference type="SUPFAM" id="SSF48019">
    <property type="entry name" value="post-AAA+ oligomerization domain-like"/>
    <property type="match status" value="1"/>
</dbReference>
<evidence type="ECO:0000256" key="3">
    <source>
        <dbReference type="ARBA" id="ARBA00022741"/>
    </source>
</evidence>
<gene>
    <name evidence="8" type="ORF">BLNAU_2850</name>
</gene>
<comment type="caution">
    <text evidence="8">The sequence shown here is derived from an EMBL/GenBank/DDBJ whole genome shotgun (WGS) entry which is preliminary data.</text>
</comment>
<dbReference type="InterPro" id="IPR008921">
    <property type="entry name" value="DNA_pol3_clamp-load_cplx_C"/>
</dbReference>
<accession>A0ABQ9YEQ1</accession>
<keyword evidence="9" id="KW-1185">Reference proteome</keyword>
<keyword evidence="4" id="KW-0067">ATP-binding</keyword>
<feature type="coiled-coil region" evidence="5">
    <location>
        <begin position="363"/>
        <end position="416"/>
    </location>
</feature>
<dbReference type="Gene3D" id="1.20.272.10">
    <property type="match status" value="1"/>
</dbReference>
<evidence type="ECO:0000313" key="8">
    <source>
        <dbReference type="EMBL" id="KAK2962190.1"/>
    </source>
</evidence>
<proteinExistence type="inferred from homology"/>
<evidence type="ECO:0000256" key="5">
    <source>
        <dbReference type="SAM" id="Coils"/>
    </source>
</evidence>
<dbReference type="Gene3D" id="1.10.8.60">
    <property type="match status" value="1"/>
</dbReference>
<protein>
    <submittedName>
        <fullName evidence="8">Replication factor C subunit 2</fullName>
    </submittedName>
</protein>
<sequence>MTKRINKKDNPFYVPKGSKAFDIVAEEEKRKKEEKERLNREGAAAVPQRYKRVSRRELTGDPITLHPVPDNPPIFRIREPREPMRDFIQKKREMFIVGMLIKEKEEEISKMNLQCQKEEEKLKKEFQQLEEQKQNHDRAVRQSHQDTQEASHRAGLEAEEQQKMKQELKRLDQQIAKTQADLDKVKDKEQEYREFKLFLDRLIEPDILEIRLETEQKKEQERQQKHLDILRQIEELERKLKLFQQGLTLSIDDEEAAANAAVDMTEPAKPGKPGDGAGVSWAVTGGAPTYQPDDAIPEENPEETREQVIANLQAQIAALKKKADRALIVTPQEEQEWMFFNDPDKIQEVLSKLKDDNLFLTQMRQDEEVLLEQSQQRQQTENERLQERIDEITLHSEELDELIAKEEAKLMQLNSTINTRGISRDAMSEETKLAEKIHQIYTDLKCDDHGYSVQNTILILGAIEKHLLFLLRTVESLNQIDSEMVQALLKKKTQLRFAANRAAQTAELERKNHERNEAALKRSTGPTVKKVGRPEMFRSAKPKVHKKTVQVEKKMTEEEQEDEVWLEKYRPKNLDDVVGNQAAIDRLKVCIRDGTIPNIILSGPPGTGKTTCVLCIARTLLGDQYKEAVLELNASDERGIDVVRNKIKMFAQKKVTLPAGRPKIIILDEVDSMTDGAQQALRRIMEIYSGTTRFALACNNSSQVIEPIQSRCAILRFTRLSDKDILKRLCVVAEAEKVPADNAGMGALIFTAQGDMRQAINNMQSTFYGFGKIDAESVFKVCDQPHPEIVKKIVEHCIDGQINQALELSNFLLGKGYSGLDVVSTLFYLIPRLGIEEEVKFCLIREVSEAQLVLLDGAEDSVQLSGLLARMCAIALSPQKFSSDRMPLEE</sequence>
<dbReference type="Gene3D" id="3.40.50.300">
    <property type="entry name" value="P-loop containing nucleotide triphosphate hydrolases"/>
    <property type="match status" value="1"/>
</dbReference>
<dbReference type="CDD" id="cd18140">
    <property type="entry name" value="HLD_clamp_RFC"/>
    <property type="match status" value="1"/>
</dbReference>
<evidence type="ECO:0000259" key="7">
    <source>
        <dbReference type="SMART" id="SM00382"/>
    </source>
</evidence>
<dbReference type="InterPro" id="IPR013748">
    <property type="entry name" value="Rep_factorC_C"/>
</dbReference>
<evidence type="ECO:0000256" key="2">
    <source>
        <dbReference type="ARBA" id="ARBA00022705"/>
    </source>
</evidence>
<dbReference type="EMBL" id="JARBJD010000012">
    <property type="protein sequence ID" value="KAK2962190.1"/>
    <property type="molecule type" value="Genomic_DNA"/>
</dbReference>
<organism evidence="8 9">
    <name type="scientific">Blattamonas nauphoetae</name>
    <dbReference type="NCBI Taxonomy" id="2049346"/>
    <lineage>
        <taxon>Eukaryota</taxon>
        <taxon>Metamonada</taxon>
        <taxon>Preaxostyla</taxon>
        <taxon>Oxymonadida</taxon>
        <taxon>Blattamonas</taxon>
    </lineage>
</organism>
<dbReference type="PANTHER" id="PTHR11669:SF5">
    <property type="entry name" value="REPLICATION FACTOR C SUBUNIT 2"/>
    <property type="match status" value="1"/>
</dbReference>
<dbReference type="InterPro" id="IPR003959">
    <property type="entry name" value="ATPase_AAA_core"/>
</dbReference>
<dbReference type="PANTHER" id="PTHR11669">
    <property type="entry name" value="REPLICATION FACTOR C / DNA POLYMERASE III GAMMA-TAU SUBUNIT"/>
    <property type="match status" value="1"/>
</dbReference>
<comment type="similarity">
    <text evidence="1">Belongs to the activator 1 small subunits family.</text>
</comment>
<dbReference type="SUPFAM" id="SSF52540">
    <property type="entry name" value="P-loop containing nucleoside triphosphate hydrolases"/>
    <property type="match status" value="1"/>
</dbReference>
<dbReference type="CDD" id="cd00009">
    <property type="entry name" value="AAA"/>
    <property type="match status" value="1"/>
</dbReference>
<dbReference type="Proteomes" id="UP001281761">
    <property type="component" value="Unassembled WGS sequence"/>
</dbReference>
<dbReference type="InterPro" id="IPR047854">
    <property type="entry name" value="RFC_lid"/>
</dbReference>
<dbReference type="Pfam" id="PF13863">
    <property type="entry name" value="DUF4200"/>
    <property type="match status" value="1"/>
</dbReference>
<dbReference type="Pfam" id="PF00004">
    <property type="entry name" value="AAA"/>
    <property type="match status" value="1"/>
</dbReference>
<evidence type="ECO:0000313" key="9">
    <source>
        <dbReference type="Proteomes" id="UP001281761"/>
    </source>
</evidence>
<keyword evidence="5" id="KW-0175">Coiled coil</keyword>
<evidence type="ECO:0000256" key="4">
    <source>
        <dbReference type="ARBA" id="ARBA00022840"/>
    </source>
</evidence>
<dbReference type="InterPro" id="IPR027417">
    <property type="entry name" value="P-loop_NTPase"/>
</dbReference>
<dbReference type="InterPro" id="IPR025252">
    <property type="entry name" value="DUF4200"/>
</dbReference>
<feature type="region of interest" description="Disordered" evidence="6">
    <location>
        <begin position="32"/>
        <end position="73"/>
    </location>
</feature>
<dbReference type="Pfam" id="PF08542">
    <property type="entry name" value="Rep_fac_C"/>
    <property type="match status" value="1"/>
</dbReference>
<feature type="domain" description="AAA+ ATPase" evidence="7">
    <location>
        <begin position="595"/>
        <end position="726"/>
    </location>
</feature>
<reference evidence="8 9" key="1">
    <citation type="journal article" date="2022" name="bioRxiv">
        <title>Genomics of Preaxostyla Flagellates Illuminates Evolutionary Transitions and the Path Towards Mitochondrial Loss.</title>
        <authorList>
            <person name="Novak L.V.F."/>
            <person name="Treitli S.C."/>
            <person name="Pyrih J."/>
            <person name="Halakuc P."/>
            <person name="Pipaliya S.V."/>
            <person name="Vacek V."/>
            <person name="Brzon O."/>
            <person name="Soukal P."/>
            <person name="Eme L."/>
            <person name="Dacks J.B."/>
            <person name="Karnkowska A."/>
            <person name="Elias M."/>
            <person name="Hampl V."/>
        </authorList>
    </citation>
    <scope>NUCLEOTIDE SEQUENCE [LARGE SCALE GENOMIC DNA]</scope>
    <source>
        <strain evidence="8">NAU3</strain>
        <tissue evidence="8">Gut</tissue>
    </source>
</reference>
<feature type="region of interest" description="Disordered" evidence="6">
    <location>
        <begin position="282"/>
        <end position="304"/>
    </location>
</feature>
<dbReference type="InterPro" id="IPR050238">
    <property type="entry name" value="DNA_Rep/Repair_Clamp_Loader"/>
</dbReference>
<dbReference type="NCBIfam" id="NF001679">
    <property type="entry name" value="PRK00440.1"/>
    <property type="match status" value="1"/>
</dbReference>
<name>A0ABQ9YEQ1_9EUKA</name>
<feature type="region of interest" description="Disordered" evidence="6">
    <location>
        <begin position="129"/>
        <end position="163"/>
    </location>
</feature>
<evidence type="ECO:0000256" key="6">
    <source>
        <dbReference type="SAM" id="MobiDB-lite"/>
    </source>
</evidence>